<dbReference type="STRING" id="595536.GCA_000178815_03319"/>
<keyword evidence="3" id="KW-0808">Transferase</keyword>
<feature type="region of interest" description="Disordered" evidence="1">
    <location>
        <begin position="125"/>
        <end position="145"/>
    </location>
</feature>
<proteinExistence type="predicted"/>
<feature type="domain" description="Glycosyl transferase family 1" evidence="2">
    <location>
        <begin position="341"/>
        <end position="500"/>
    </location>
</feature>
<dbReference type="AlphaFoldDB" id="A0A2D2CZ66"/>
<dbReference type="EMBL" id="CP023737">
    <property type="protein sequence ID" value="ATQ68041.1"/>
    <property type="molecule type" value="Genomic_DNA"/>
</dbReference>
<dbReference type="PANTHER" id="PTHR46401">
    <property type="entry name" value="GLYCOSYLTRANSFERASE WBBK-RELATED"/>
    <property type="match status" value="1"/>
</dbReference>
<dbReference type="SUPFAM" id="SSF53756">
    <property type="entry name" value="UDP-Glycosyltransferase/glycogen phosphorylase"/>
    <property type="match status" value="1"/>
</dbReference>
<reference evidence="4" key="1">
    <citation type="submission" date="2017-10" db="EMBL/GenBank/DDBJ databases">
        <title>Completed PacBio SMRT sequence of Methylosinus trichosporium OB3b reveals presence of a third large plasmid.</title>
        <authorList>
            <person name="Charles T.C."/>
            <person name="Lynch M.D.J."/>
            <person name="Heil J.R."/>
            <person name="Cheng J."/>
        </authorList>
    </citation>
    <scope>NUCLEOTIDE SEQUENCE [LARGE SCALE GENOMIC DNA]</scope>
    <source>
        <strain evidence="4">OB3b</strain>
    </source>
</reference>
<dbReference type="InterPro" id="IPR001296">
    <property type="entry name" value="Glyco_trans_1"/>
</dbReference>
<evidence type="ECO:0000313" key="3">
    <source>
        <dbReference type="EMBL" id="ATQ68041.1"/>
    </source>
</evidence>
<dbReference type="GO" id="GO:0016757">
    <property type="term" value="F:glycosyltransferase activity"/>
    <property type="evidence" value="ECO:0007669"/>
    <property type="project" value="InterPro"/>
</dbReference>
<sequence>MIFMRFRTADGYSIRHSTVGSLHPIGPRRRARRCSASVSSARRANGFRSRKLLAWDFCARTPIRRLVGAATKAPVMNARTINSYIACQLHKEIGELEASVAGLQRERDNCLSRRLAAFKERLARRGRPAPPVRRDAAPPQGGDIRKHRVAQPGERLLIDMTNTIACDFVSGIQRVVRRLAAESTATGAGLPVVLEDGELYACAEGKRRDRVELAAGDKFIMADASWHDLRGCRKAMEHVSRRGGSNVLVLHDIHPLLYPGLFHPENVETFSTWFDSAAIASDALIAVSRSSAEEFLGYAIANGTSVNPEMRIGWSHPGADVDAETEAGASFEAAAICASATPFFLSVGTLEPKKGYPIALDAFERAWSSGVDARYVIVGRRGWNTRALERRILSHPEFGRRLFWFDRAGGADLAYLYRHAHRLVAASVAEGFGLPLIEAAHFGLPSIASDIPVFREVGGDAAVYFDVTDSASLSMRIREACVRRPAPVALPRRRSWREAATELFARIRNEDYQFGSFAWRLAGSVGQDGAERARTLRAVS</sequence>
<evidence type="ECO:0000313" key="4">
    <source>
        <dbReference type="Proteomes" id="UP000230709"/>
    </source>
</evidence>
<accession>A0A2D2CZ66</accession>
<keyword evidence="4" id="KW-1185">Reference proteome</keyword>
<name>A0A2D2CZ66_METT3</name>
<gene>
    <name evidence="3" type="ORF">CQW49_09175</name>
</gene>
<dbReference type="Pfam" id="PF00534">
    <property type="entry name" value="Glycos_transf_1"/>
    <property type="match status" value="1"/>
</dbReference>
<dbReference type="Gene3D" id="3.40.50.2000">
    <property type="entry name" value="Glycogen Phosphorylase B"/>
    <property type="match status" value="2"/>
</dbReference>
<protein>
    <submittedName>
        <fullName evidence="3">Glycosyltransferase family 1 protein</fullName>
    </submittedName>
</protein>
<dbReference type="PANTHER" id="PTHR46401:SF9">
    <property type="entry name" value="MANNOSYLTRANSFERASE A"/>
    <property type="match status" value="1"/>
</dbReference>
<dbReference type="Proteomes" id="UP000230709">
    <property type="component" value="Chromosome"/>
</dbReference>
<dbReference type="KEGG" id="mtw:CQW49_09175"/>
<organism evidence="3 4">
    <name type="scientific">Methylosinus trichosporium (strain ATCC 35070 / NCIMB 11131 / UNIQEM 75 / OB3b)</name>
    <dbReference type="NCBI Taxonomy" id="595536"/>
    <lineage>
        <taxon>Bacteria</taxon>
        <taxon>Pseudomonadati</taxon>
        <taxon>Pseudomonadota</taxon>
        <taxon>Alphaproteobacteria</taxon>
        <taxon>Hyphomicrobiales</taxon>
        <taxon>Methylocystaceae</taxon>
        <taxon>Methylosinus</taxon>
    </lineage>
</organism>
<evidence type="ECO:0000256" key="1">
    <source>
        <dbReference type="SAM" id="MobiDB-lite"/>
    </source>
</evidence>
<evidence type="ECO:0000259" key="2">
    <source>
        <dbReference type="Pfam" id="PF00534"/>
    </source>
</evidence>
<dbReference type="CDD" id="cd03809">
    <property type="entry name" value="GT4_MtfB-like"/>
    <property type="match status" value="1"/>
</dbReference>